<protein>
    <recommendedName>
        <fullName evidence="6">Probable periplasmic serine endoprotease DegP-like</fullName>
        <ecNumber evidence="5">3.4.21.107</ecNumber>
    </recommendedName>
    <alternativeName>
        <fullName evidence="14">Protease Do</fullName>
    </alternativeName>
</protein>
<dbReference type="PROSITE" id="PS50106">
    <property type="entry name" value="PDZ"/>
    <property type="match status" value="2"/>
</dbReference>
<organism evidence="18 19">
    <name type="scientific">Candidatus Nitrosacidococcus tergens</name>
    <dbReference type="NCBI Taxonomy" id="553981"/>
    <lineage>
        <taxon>Bacteria</taxon>
        <taxon>Pseudomonadati</taxon>
        <taxon>Pseudomonadota</taxon>
        <taxon>Gammaproteobacteria</taxon>
        <taxon>Chromatiales</taxon>
        <taxon>Chromatiaceae</taxon>
        <taxon>Candidatus Nitrosacidococcus</taxon>
    </lineage>
</organism>
<dbReference type="CDD" id="cd10839">
    <property type="entry name" value="cpPDZ1_DegP-like"/>
    <property type="match status" value="1"/>
</dbReference>
<keyword evidence="8" id="KW-0732">Signal</keyword>
<evidence type="ECO:0000256" key="2">
    <source>
        <dbReference type="ARBA" id="ARBA00002610"/>
    </source>
</evidence>
<evidence type="ECO:0000256" key="16">
    <source>
        <dbReference type="PIRSR" id="PIRSR611782-2"/>
    </source>
</evidence>
<dbReference type="AlphaFoldDB" id="A0A7G1QAV6"/>
<dbReference type="SUPFAM" id="SSF50156">
    <property type="entry name" value="PDZ domain-like"/>
    <property type="match status" value="2"/>
</dbReference>
<dbReference type="EC" id="3.4.21.107" evidence="5"/>
<dbReference type="InterPro" id="IPR036034">
    <property type="entry name" value="PDZ_sf"/>
</dbReference>
<evidence type="ECO:0000256" key="11">
    <source>
        <dbReference type="ARBA" id="ARBA00022801"/>
    </source>
</evidence>
<feature type="active site" description="Charge relay system" evidence="15">
    <location>
        <position position="117"/>
    </location>
</feature>
<dbReference type="PANTHER" id="PTHR22939">
    <property type="entry name" value="SERINE PROTEASE FAMILY S1C HTRA-RELATED"/>
    <property type="match status" value="1"/>
</dbReference>
<dbReference type="FunFam" id="2.40.10.120:FF:000007">
    <property type="entry name" value="Periplasmic serine endoprotease DegP-like"/>
    <property type="match status" value="1"/>
</dbReference>
<evidence type="ECO:0000256" key="3">
    <source>
        <dbReference type="ARBA" id="ARBA00004418"/>
    </source>
</evidence>
<feature type="binding site" evidence="16">
    <location>
        <begin position="218"/>
        <end position="220"/>
    </location>
    <ligand>
        <name>substrate</name>
    </ligand>
</feature>
<evidence type="ECO:0000256" key="15">
    <source>
        <dbReference type="PIRSR" id="PIRSR611782-1"/>
    </source>
</evidence>
<dbReference type="NCBIfam" id="TIGR02037">
    <property type="entry name" value="degP_htrA_DO"/>
    <property type="match status" value="1"/>
</dbReference>
<evidence type="ECO:0000256" key="4">
    <source>
        <dbReference type="ARBA" id="ARBA00010541"/>
    </source>
</evidence>
<evidence type="ECO:0000256" key="14">
    <source>
        <dbReference type="ARBA" id="ARBA00032850"/>
    </source>
</evidence>
<sequence length="477" mass="51724">MKFFFNKQQIFFSILLLISSTTYKVEAQVQNLPDFTKLVEQNGPAVVNISTTQKVSRKNAGLPHGFPPVPKGSPFEDFFHHFFGNPNEQESPEQFETHSLGSGFVISSDGYIITNYHVIRDADAIIVRFSDRRELEAKVVGSDARSDLGLLKVEAGNLPTLKYGDSNQLKVGEWVLAIGSPFGFDYSATAGIVSAVGRSLPEESYIPFIQTDVAINPGNSGGPLFNLAGEVIGINSQIYSRTGGFMGLSFAIPIDVAMRAVEQLKENGQVTRGWLGVIIQDVTQELAESFGLEKPQGALVAKILPDSPAAKAGVKLGDIILSFNNKPISRSSSLPPLVGQTKIGDPVSMDILREGKQKNIKIKVGKLPEEEELQKTVGKHGQVTEKRLAIEVSDLTGEQKAYLNLSTGVQVTEVKEGPALDAGIQNGDIILKINSVEISDIKQFQEIAKKLPSGKKVPVLIQRGENTSIFIALKVPN</sequence>
<comment type="function">
    <text evidence="2">Might be efficient in the degradation of transiently denatured and unfolded proteins which accumulate in the periplasm following stress conditions.</text>
</comment>
<feature type="active site" description="Charge relay system" evidence="15">
    <location>
        <position position="220"/>
    </location>
</feature>
<dbReference type="SMART" id="SM00228">
    <property type="entry name" value="PDZ"/>
    <property type="match status" value="2"/>
</dbReference>
<keyword evidence="11 18" id="KW-0378">Hydrolase</keyword>
<keyword evidence="13" id="KW-0346">Stress response</keyword>
<evidence type="ECO:0000256" key="8">
    <source>
        <dbReference type="ARBA" id="ARBA00022729"/>
    </source>
</evidence>
<feature type="binding site" evidence="16">
    <location>
        <position position="117"/>
    </location>
    <ligand>
        <name>substrate</name>
    </ligand>
</feature>
<dbReference type="InterPro" id="IPR001478">
    <property type="entry name" value="PDZ"/>
</dbReference>
<comment type="similarity">
    <text evidence="4">Belongs to the peptidase S1C family.</text>
</comment>
<comment type="subcellular location">
    <subcellularLocation>
        <location evidence="3">Periplasm</location>
    </subcellularLocation>
</comment>
<keyword evidence="12" id="KW-0720">Serine protease</keyword>
<name>A0A7G1QAV6_9GAMM</name>
<evidence type="ECO:0000256" key="10">
    <source>
        <dbReference type="ARBA" id="ARBA00022764"/>
    </source>
</evidence>
<dbReference type="PANTHER" id="PTHR22939:SF130">
    <property type="entry name" value="PERIPLASMIC SERINE ENDOPROTEASE DEGP-LIKE-RELATED"/>
    <property type="match status" value="1"/>
</dbReference>
<keyword evidence="10" id="KW-0574">Periplasm</keyword>
<feature type="binding site" evidence="16">
    <location>
        <position position="147"/>
    </location>
    <ligand>
        <name>substrate</name>
    </ligand>
</feature>
<dbReference type="EMBL" id="LR778175">
    <property type="protein sequence ID" value="CAB1276596.1"/>
    <property type="molecule type" value="Genomic_DNA"/>
</dbReference>
<dbReference type="Pfam" id="PF13365">
    <property type="entry name" value="Trypsin_2"/>
    <property type="match status" value="1"/>
</dbReference>
<evidence type="ECO:0000313" key="19">
    <source>
        <dbReference type="Proteomes" id="UP000516072"/>
    </source>
</evidence>
<dbReference type="GO" id="GO:0042597">
    <property type="term" value="C:periplasmic space"/>
    <property type="evidence" value="ECO:0007669"/>
    <property type="project" value="UniProtKB-SubCell"/>
</dbReference>
<dbReference type="SUPFAM" id="SSF50494">
    <property type="entry name" value="Trypsin-like serine proteases"/>
    <property type="match status" value="1"/>
</dbReference>
<evidence type="ECO:0000256" key="5">
    <source>
        <dbReference type="ARBA" id="ARBA00013035"/>
    </source>
</evidence>
<feature type="active site" description="Charge relay system" evidence="15">
    <location>
        <position position="147"/>
    </location>
</feature>
<evidence type="ECO:0000256" key="7">
    <source>
        <dbReference type="ARBA" id="ARBA00022670"/>
    </source>
</evidence>
<dbReference type="KEGG" id="ntg:NSCAC_1250"/>
<reference evidence="18 19" key="1">
    <citation type="submission" date="2020-03" db="EMBL/GenBank/DDBJ databases">
        <authorList>
            <person name="Picone N."/>
        </authorList>
    </citation>
    <scope>NUCLEOTIDE SEQUENCE [LARGE SCALE GENOMIC DNA]</scope>
    <source>
        <strain evidence="18">NSCAC1</strain>
    </source>
</reference>
<evidence type="ECO:0000256" key="13">
    <source>
        <dbReference type="ARBA" id="ARBA00023016"/>
    </source>
</evidence>
<evidence type="ECO:0000256" key="9">
    <source>
        <dbReference type="ARBA" id="ARBA00022737"/>
    </source>
</evidence>
<evidence type="ECO:0000259" key="17">
    <source>
        <dbReference type="PROSITE" id="PS50106"/>
    </source>
</evidence>
<dbReference type="InterPro" id="IPR001940">
    <property type="entry name" value="Peptidase_S1C"/>
</dbReference>
<dbReference type="Gene3D" id="2.40.10.120">
    <property type="match status" value="1"/>
</dbReference>
<comment type="catalytic activity">
    <reaction evidence="1">
        <text>Acts on substrates that are at least partially unfolded. The cleavage site P1 residue is normally between a pair of hydrophobic residues, such as Val-|-Val.</text>
        <dbReference type="EC" id="3.4.21.107"/>
    </reaction>
</comment>
<keyword evidence="7 18" id="KW-0645">Protease</keyword>
<evidence type="ECO:0000313" key="18">
    <source>
        <dbReference type="EMBL" id="CAB1276596.1"/>
    </source>
</evidence>
<feature type="domain" description="PDZ" evidence="17">
    <location>
        <begin position="260"/>
        <end position="355"/>
    </location>
</feature>
<accession>A0A7G1QAV6</accession>
<dbReference type="Proteomes" id="UP000516072">
    <property type="component" value="Chromosome"/>
</dbReference>
<dbReference type="InterPro" id="IPR011782">
    <property type="entry name" value="Pept_S1C_Do"/>
</dbReference>
<evidence type="ECO:0000256" key="1">
    <source>
        <dbReference type="ARBA" id="ARBA00001772"/>
    </source>
</evidence>
<keyword evidence="9" id="KW-0677">Repeat</keyword>
<proteinExistence type="inferred from homology"/>
<feature type="domain" description="PDZ" evidence="17">
    <location>
        <begin position="370"/>
        <end position="465"/>
    </location>
</feature>
<dbReference type="GO" id="GO:0006508">
    <property type="term" value="P:proteolysis"/>
    <property type="evidence" value="ECO:0007669"/>
    <property type="project" value="UniProtKB-KW"/>
</dbReference>
<dbReference type="FunFam" id="2.30.42.10:FF:000037">
    <property type="entry name" value="Periplasmic serine endoprotease DegP-like"/>
    <property type="match status" value="1"/>
</dbReference>
<evidence type="ECO:0000256" key="12">
    <source>
        <dbReference type="ARBA" id="ARBA00022825"/>
    </source>
</evidence>
<dbReference type="Gene3D" id="2.30.42.10">
    <property type="match status" value="2"/>
</dbReference>
<evidence type="ECO:0000256" key="6">
    <source>
        <dbReference type="ARBA" id="ARBA00013958"/>
    </source>
</evidence>
<dbReference type="PRINTS" id="PR00834">
    <property type="entry name" value="PROTEASES2C"/>
</dbReference>
<dbReference type="RefSeq" id="WP_197743954.1">
    <property type="nucleotide sequence ID" value="NZ_LR778175.1"/>
</dbReference>
<keyword evidence="19" id="KW-1185">Reference proteome</keyword>
<dbReference type="GO" id="GO:0004252">
    <property type="term" value="F:serine-type endopeptidase activity"/>
    <property type="evidence" value="ECO:0007669"/>
    <property type="project" value="InterPro"/>
</dbReference>
<dbReference type="InterPro" id="IPR041489">
    <property type="entry name" value="PDZ_6"/>
</dbReference>
<dbReference type="Pfam" id="PF13180">
    <property type="entry name" value="PDZ_2"/>
    <property type="match status" value="1"/>
</dbReference>
<dbReference type="Pfam" id="PF17820">
    <property type="entry name" value="PDZ_6"/>
    <property type="match status" value="1"/>
</dbReference>
<gene>
    <name evidence="18" type="primary">mucD</name>
    <name evidence="18" type="ORF">NSCAC_1250</name>
</gene>
<dbReference type="InterPro" id="IPR009003">
    <property type="entry name" value="Peptidase_S1_PA"/>
</dbReference>